<dbReference type="EMBL" id="CAJOBC010015753">
    <property type="protein sequence ID" value="CAF4025205.1"/>
    <property type="molecule type" value="Genomic_DNA"/>
</dbReference>
<dbReference type="Gene3D" id="3.30.1450.10">
    <property type="match status" value="5"/>
</dbReference>
<dbReference type="OrthoDB" id="9995617at2759"/>
<dbReference type="InterPro" id="IPR037873">
    <property type="entry name" value="BamE-like"/>
</dbReference>
<feature type="chain" id="PRO_5036411265" evidence="2">
    <location>
        <begin position="22"/>
        <end position="418"/>
    </location>
</feature>
<feature type="signal peptide" evidence="2">
    <location>
        <begin position="1"/>
        <end position="21"/>
    </location>
</feature>
<evidence type="ECO:0000313" key="4">
    <source>
        <dbReference type="EMBL" id="CAF4025205.1"/>
    </source>
</evidence>
<evidence type="ECO:0000313" key="3">
    <source>
        <dbReference type="EMBL" id="CAF1254002.1"/>
    </source>
</evidence>
<evidence type="ECO:0000256" key="1">
    <source>
        <dbReference type="ARBA" id="ARBA00022729"/>
    </source>
</evidence>
<name>A0A815A8L5_9BILA</name>
<comment type="caution">
    <text evidence="3">The sequence shown here is derived from an EMBL/GenBank/DDBJ whole genome shotgun (WGS) entry which is preliminary data.</text>
</comment>
<evidence type="ECO:0000313" key="5">
    <source>
        <dbReference type="Proteomes" id="UP000663829"/>
    </source>
</evidence>
<keyword evidence="5" id="KW-1185">Reference proteome</keyword>
<dbReference type="InterPro" id="IPR009099">
    <property type="entry name" value="Beta-lactamas_inhib"/>
</dbReference>
<keyword evidence="1 2" id="KW-0732">Signal</keyword>
<organism evidence="3 5">
    <name type="scientific">Didymodactylos carnosus</name>
    <dbReference type="NCBI Taxonomy" id="1234261"/>
    <lineage>
        <taxon>Eukaryota</taxon>
        <taxon>Metazoa</taxon>
        <taxon>Spiralia</taxon>
        <taxon>Gnathifera</taxon>
        <taxon>Rotifera</taxon>
        <taxon>Eurotatoria</taxon>
        <taxon>Bdelloidea</taxon>
        <taxon>Philodinida</taxon>
        <taxon>Philodinidae</taxon>
        <taxon>Didymodactylos</taxon>
    </lineage>
</organism>
<sequence length="418" mass="43013">MLKSHAFVLFIFSIIAFHCDSAPVNTITQQQYTTIQIGWTRAQVTNLVGSSGNVVSEAGTGSANTIIVEYTGPGTGAIKAVAAFGFVGGQLVSKSEVGFVAAVKNKITLQQYSTIQIGWTQQKVTQLLGGTGNIVSQAGKTGSPFYTAIVQYTGAQSPNAIASFTFTGGALSAKIQLGLDTGIYTITQQQYTTIQIGWTRAQVTNLVGSSGNAVSEAGTGSANTIIVEYTGPGTGAIKAVAAFGFVGGQLVSKSEVGFVAAVKNKITLQQYSTIQIGWTQQKVTQLLGGTGNIVSQAGKTGSPFYTAIVQYTGAQSPNAIASFTFTGGALSAKIQLGLDTGIYTITQQQYTTIQIGWTRAQVTNLVGSSGNAVSEAGTGSANTIIVEYTGPGTGAIKAVAAFGFDSGQLVSKSESGFK</sequence>
<dbReference type="InterPro" id="IPR024221">
    <property type="entry name" value="BLIP_dom_sf"/>
</dbReference>
<dbReference type="AlphaFoldDB" id="A0A815A8L5"/>
<protein>
    <submittedName>
        <fullName evidence="3">Uncharacterized protein</fullName>
    </submittedName>
</protein>
<dbReference type="Proteomes" id="UP000681722">
    <property type="component" value="Unassembled WGS sequence"/>
</dbReference>
<reference evidence="3" key="1">
    <citation type="submission" date="2021-02" db="EMBL/GenBank/DDBJ databases">
        <authorList>
            <person name="Nowell W R."/>
        </authorList>
    </citation>
    <scope>NUCLEOTIDE SEQUENCE</scope>
</reference>
<dbReference type="Pfam" id="PF07467">
    <property type="entry name" value="BLIP"/>
    <property type="match status" value="2"/>
</dbReference>
<dbReference type="SUPFAM" id="SSF55648">
    <property type="entry name" value="beta-lactamase-inhibitor protein, BLIP"/>
    <property type="match status" value="2"/>
</dbReference>
<evidence type="ECO:0000256" key="2">
    <source>
        <dbReference type="SAM" id="SignalP"/>
    </source>
</evidence>
<gene>
    <name evidence="3" type="ORF">GPM918_LOCUS26272</name>
    <name evidence="4" type="ORF">SRO942_LOCUS26390</name>
</gene>
<accession>A0A815A8L5</accession>
<dbReference type="Proteomes" id="UP000663829">
    <property type="component" value="Unassembled WGS sequence"/>
</dbReference>
<dbReference type="EMBL" id="CAJNOQ010010517">
    <property type="protein sequence ID" value="CAF1254002.1"/>
    <property type="molecule type" value="Genomic_DNA"/>
</dbReference>
<proteinExistence type="predicted"/>